<protein>
    <recommendedName>
        <fullName evidence="7 18">Phosphatidate cytidylyltransferase</fullName>
        <ecNumber evidence="6 18">2.7.7.41</ecNumber>
    </recommendedName>
</protein>
<evidence type="ECO:0000256" key="2">
    <source>
        <dbReference type="ARBA" id="ARBA00004651"/>
    </source>
</evidence>
<dbReference type="PROSITE" id="PS01315">
    <property type="entry name" value="CDS"/>
    <property type="match status" value="1"/>
</dbReference>
<evidence type="ECO:0000256" key="3">
    <source>
        <dbReference type="ARBA" id="ARBA00005119"/>
    </source>
</evidence>
<organism evidence="20 21">
    <name type="scientific">Seohaeicola nanhaiensis</name>
    <dbReference type="NCBI Taxonomy" id="1387282"/>
    <lineage>
        <taxon>Bacteria</taxon>
        <taxon>Pseudomonadati</taxon>
        <taxon>Pseudomonadota</taxon>
        <taxon>Alphaproteobacteria</taxon>
        <taxon>Rhodobacterales</taxon>
        <taxon>Roseobacteraceae</taxon>
        <taxon>Seohaeicola</taxon>
    </lineage>
</organism>
<feature type="transmembrane region" description="Helical" evidence="19">
    <location>
        <begin position="129"/>
        <end position="149"/>
    </location>
</feature>
<dbReference type="RefSeq" id="WP_380716766.1">
    <property type="nucleotide sequence ID" value="NZ_JBHSGI010000005.1"/>
</dbReference>
<accession>A0ABV9KFR5</accession>
<comment type="caution">
    <text evidence="20">The sequence shown here is derived from an EMBL/GenBank/DDBJ whole genome shotgun (WGS) entry which is preliminary data.</text>
</comment>
<sequence>MSVRDRWADLGPRLMSAAVMVVLAALAIWFGGDVFHVFVALICAGMTWELFRMLAPERSGEALALGGLAGLVTLAVPYMTPLIALPLLAVPPLLCAQQVPRHRLICGAYVGLIVLAGFEMMVLRDHFSASTLVWLILVVIASDVAGYFAGRMLGGPKFWPKISPKKTWSGTVAGWVGAALVGAGFWLWGGAGPGLILLSTITALAAQLGDIAESAVKRMTGVKDSSNLIPGHGGLLDRFDAMLGASLFVLLVAILFDLPFGAL</sequence>
<keyword evidence="14" id="KW-0443">Lipid metabolism</keyword>
<keyword evidence="16" id="KW-0594">Phospholipid biosynthesis</keyword>
<comment type="pathway">
    <text evidence="4">Lipid metabolism.</text>
</comment>
<keyword evidence="8" id="KW-1003">Cell membrane</keyword>
<dbReference type="Proteomes" id="UP001595973">
    <property type="component" value="Unassembled WGS sequence"/>
</dbReference>
<evidence type="ECO:0000313" key="21">
    <source>
        <dbReference type="Proteomes" id="UP001595973"/>
    </source>
</evidence>
<evidence type="ECO:0000256" key="11">
    <source>
        <dbReference type="ARBA" id="ARBA00022692"/>
    </source>
</evidence>
<dbReference type="Pfam" id="PF01148">
    <property type="entry name" value="CTP_transf_1"/>
    <property type="match status" value="1"/>
</dbReference>
<keyword evidence="13 19" id="KW-1133">Transmembrane helix</keyword>
<keyword evidence="15 19" id="KW-0472">Membrane</keyword>
<keyword evidence="21" id="KW-1185">Reference proteome</keyword>
<keyword evidence="11 18" id="KW-0812">Transmembrane</keyword>
<evidence type="ECO:0000256" key="19">
    <source>
        <dbReference type="SAM" id="Phobius"/>
    </source>
</evidence>
<dbReference type="GO" id="GO:0016779">
    <property type="term" value="F:nucleotidyltransferase activity"/>
    <property type="evidence" value="ECO:0007669"/>
    <property type="project" value="UniProtKB-KW"/>
</dbReference>
<keyword evidence="9" id="KW-0444">Lipid biosynthesis</keyword>
<evidence type="ECO:0000256" key="7">
    <source>
        <dbReference type="ARBA" id="ARBA00019373"/>
    </source>
</evidence>
<evidence type="ECO:0000256" key="8">
    <source>
        <dbReference type="ARBA" id="ARBA00022475"/>
    </source>
</evidence>
<feature type="transmembrane region" description="Helical" evidence="19">
    <location>
        <begin position="21"/>
        <end position="48"/>
    </location>
</feature>
<dbReference type="PANTHER" id="PTHR46382">
    <property type="entry name" value="PHOSPHATIDATE CYTIDYLYLTRANSFERASE"/>
    <property type="match status" value="1"/>
</dbReference>
<keyword evidence="10 18" id="KW-0808">Transferase</keyword>
<dbReference type="EC" id="2.7.7.41" evidence="6 18"/>
<keyword evidence="17" id="KW-1208">Phospholipid metabolism</keyword>
<evidence type="ECO:0000256" key="10">
    <source>
        <dbReference type="ARBA" id="ARBA00022679"/>
    </source>
</evidence>
<evidence type="ECO:0000256" key="13">
    <source>
        <dbReference type="ARBA" id="ARBA00022989"/>
    </source>
</evidence>
<evidence type="ECO:0000256" key="15">
    <source>
        <dbReference type="ARBA" id="ARBA00023136"/>
    </source>
</evidence>
<comment type="pathway">
    <text evidence="3 18">Phospholipid metabolism; CDP-diacylglycerol biosynthesis; CDP-diacylglycerol from sn-glycerol 3-phosphate: step 3/3.</text>
</comment>
<keyword evidence="12 18" id="KW-0548">Nucleotidyltransferase</keyword>
<evidence type="ECO:0000256" key="12">
    <source>
        <dbReference type="ARBA" id="ARBA00022695"/>
    </source>
</evidence>
<dbReference type="EMBL" id="JBHSGI010000005">
    <property type="protein sequence ID" value="MFC4668481.1"/>
    <property type="molecule type" value="Genomic_DNA"/>
</dbReference>
<evidence type="ECO:0000256" key="9">
    <source>
        <dbReference type="ARBA" id="ARBA00022516"/>
    </source>
</evidence>
<feature type="transmembrane region" description="Helical" evidence="19">
    <location>
        <begin position="68"/>
        <end position="90"/>
    </location>
</feature>
<evidence type="ECO:0000256" key="6">
    <source>
        <dbReference type="ARBA" id="ARBA00012487"/>
    </source>
</evidence>
<feature type="transmembrane region" description="Helical" evidence="19">
    <location>
        <begin position="102"/>
        <end position="123"/>
    </location>
</feature>
<evidence type="ECO:0000256" key="18">
    <source>
        <dbReference type="RuleBase" id="RU003938"/>
    </source>
</evidence>
<comment type="catalytic activity">
    <reaction evidence="1 18">
        <text>a 1,2-diacyl-sn-glycero-3-phosphate + CTP + H(+) = a CDP-1,2-diacyl-sn-glycerol + diphosphate</text>
        <dbReference type="Rhea" id="RHEA:16229"/>
        <dbReference type="ChEBI" id="CHEBI:15378"/>
        <dbReference type="ChEBI" id="CHEBI:33019"/>
        <dbReference type="ChEBI" id="CHEBI:37563"/>
        <dbReference type="ChEBI" id="CHEBI:58332"/>
        <dbReference type="ChEBI" id="CHEBI:58608"/>
        <dbReference type="EC" id="2.7.7.41"/>
    </reaction>
</comment>
<dbReference type="InterPro" id="IPR000374">
    <property type="entry name" value="PC_trans"/>
</dbReference>
<feature type="transmembrane region" description="Helical" evidence="19">
    <location>
        <begin position="170"/>
        <end position="189"/>
    </location>
</feature>
<evidence type="ECO:0000256" key="17">
    <source>
        <dbReference type="ARBA" id="ARBA00023264"/>
    </source>
</evidence>
<dbReference type="PANTHER" id="PTHR46382:SF1">
    <property type="entry name" value="PHOSPHATIDATE CYTIDYLYLTRANSFERASE"/>
    <property type="match status" value="1"/>
</dbReference>
<evidence type="ECO:0000256" key="5">
    <source>
        <dbReference type="ARBA" id="ARBA00010185"/>
    </source>
</evidence>
<evidence type="ECO:0000313" key="20">
    <source>
        <dbReference type="EMBL" id="MFC4668481.1"/>
    </source>
</evidence>
<proteinExistence type="inferred from homology"/>
<reference evidence="21" key="1">
    <citation type="journal article" date="2019" name="Int. J. Syst. Evol. Microbiol.">
        <title>The Global Catalogue of Microorganisms (GCM) 10K type strain sequencing project: providing services to taxonomists for standard genome sequencing and annotation.</title>
        <authorList>
            <consortium name="The Broad Institute Genomics Platform"/>
            <consortium name="The Broad Institute Genome Sequencing Center for Infectious Disease"/>
            <person name="Wu L."/>
            <person name="Ma J."/>
        </authorList>
    </citation>
    <scope>NUCLEOTIDE SEQUENCE [LARGE SCALE GENOMIC DNA]</scope>
    <source>
        <strain evidence="21">CGMCC 4.7283</strain>
    </source>
</reference>
<evidence type="ECO:0000256" key="1">
    <source>
        <dbReference type="ARBA" id="ARBA00001698"/>
    </source>
</evidence>
<comment type="subcellular location">
    <subcellularLocation>
        <location evidence="2">Cell membrane</location>
        <topology evidence="2">Multi-pass membrane protein</topology>
    </subcellularLocation>
</comment>
<name>A0ABV9KFR5_9RHOB</name>
<feature type="transmembrane region" description="Helical" evidence="19">
    <location>
        <begin position="241"/>
        <end position="260"/>
    </location>
</feature>
<gene>
    <name evidence="20" type="ORF">ACFO5X_07945</name>
</gene>
<evidence type="ECO:0000256" key="14">
    <source>
        <dbReference type="ARBA" id="ARBA00023098"/>
    </source>
</evidence>
<comment type="similarity">
    <text evidence="5 18">Belongs to the CDS family.</text>
</comment>
<evidence type="ECO:0000256" key="16">
    <source>
        <dbReference type="ARBA" id="ARBA00023209"/>
    </source>
</evidence>
<evidence type="ECO:0000256" key="4">
    <source>
        <dbReference type="ARBA" id="ARBA00005189"/>
    </source>
</evidence>